<dbReference type="OrthoDB" id="1883964at2759"/>
<evidence type="ECO:0000256" key="4">
    <source>
        <dbReference type="ARBA" id="ARBA00023125"/>
    </source>
</evidence>
<protein>
    <recommendedName>
        <fullName evidence="7">GAGA-binding transcriptional activator</fullName>
    </recommendedName>
</protein>
<sequence>MDGSGRQREGGSSQRENGRYKQDMYKGYHTSEAGSSERENVRFKQEQQIGYQNQWMIPPHILRDPHALTMKFVSIITERDNAREQRDLALAERKAAFEERDMAILQRDSAFAERNNAVQELDNTIQEYQYRRNTRTMDGTNPSAD</sequence>
<proteinExistence type="inferred from homology"/>
<keyword evidence="8" id="KW-0175">Coiled coil</keyword>
<dbReference type="EMBL" id="JACGCM010001161">
    <property type="protein sequence ID" value="KAF6160555.1"/>
    <property type="molecule type" value="Genomic_DNA"/>
</dbReference>
<keyword evidence="3 7" id="KW-0805">Transcription regulation</keyword>
<gene>
    <name evidence="10" type="ORF">GIB67_019495</name>
</gene>
<dbReference type="InterPro" id="IPR010409">
    <property type="entry name" value="GAGA-bd_tscrpt_act"/>
</dbReference>
<comment type="subcellular location">
    <subcellularLocation>
        <location evidence="1 7">Nucleus</location>
    </subcellularLocation>
</comment>
<evidence type="ECO:0000256" key="7">
    <source>
        <dbReference type="RuleBase" id="RU367160"/>
    </source>
</evidence>
<evidence type="ECO:0000256" key="2">
    <source>
        <dbReference type="ARBA" id="ARBA00007911"/>
    </source>
</evidence>
<comment type="similarity">
    <text evidence="2 7">Belongs to the BBR/BPC family.</text>
</comment>
<organism evidence="10 11">
    <name type="scientific">Kingdonia uniflora</name>
    <dbReference type="NCBI Taxonomy" id="39325"/>
    <lineage>
        <taxon>Eukaryota</taxon>
        <taxon>Viridiplantae</taxon>
        <taxon>Streptophyta</taxon>
        <taxon>Embryophyta</taxon>
        <taxon>Tracheophyta</taxon>
        <taxon>Spermatophyta</taxon>
        <taxon>Magnoliopsida</taxon>
        <taxon>Ranunculales</taxon>
        <taxon>Circaeasteraceae</taxon>
        <taxon>Kingdonia</taxon>
    </lineage>
</organism>
<evidence type="ECO:0000256" key="3">
    <source>
        <dbReference type="ARBA" id="ARBA00023015"/>
    </source>
</evidence>
<evidence type="ECO:0000313" key="10">
    <source>
        <dbReference type="EMBL" id="KAF6160555.1"/>
    </source>
</evidence>
<evidence type="ECO:0000256" key="6">
    <source>
        <dbReference type="ARBA" id="ARBA00023242"/>
    </source>
</evidence>
<evidence type="ECO:0000256" key="9">
    <source>
        <dbReference type="SAM" id="MobiDB-lite"/>
    </source>
</evidence>
<dbReference type="Proteomes" id="UP000541444">
    <property type="component" value="Unassembled WGS sequence"/>
</dbReference>
<evidence type="ECO:0000256" key="8">
    <source>
        <dbReference type="SAM" id="Coils"/>
    </source>
</evidence>
<feature type="region of interest" description="Disordered" evidence="9">
    <location>
        <begin position="1"/>
        <end position="40"/>
    </location>
</feature>
<feature type="compositionally biased region" description="Basic and acidic residues" evidence="9">
    <location>
        <begin position="16"/>
        <end position="26"/>
    </location>
</feature>
<feature type="coiled-coil region" evidence="8">
    <location>
        <begin position="79"/>
        <end position="108"/>
    </location>
</feature>
<comment type="caution">
    <text evidence="10">The sequence shown here is derived from an EMBL/GenBank/DDBJ whole genome shotgun (WGS) entry which is preliminary data.</text>
</comment>
<name>A0A7J7N042_9MAGN</name>
<reference evidence="10 11" key="1">
    <citation type="journal article" date="2020" name="IScience">
        <title>Genome Sequencing of the Endangered Kingdonia uniflora (Circaeasteraceae, Ranunculales) Reveals Potential Mechanisms of Evolutionary Specialization.</title>
        <authorList>
            <person name="Sun Y."/>
            <person name="Deng T."/>
            <person name="Zhang A."/>
            <person name="Moore M.J."/>
            <person name="Landis J.B."/>
            <person name="Lin N."/>
            <person name="Zhang H."/>
            <person name="Zhang X."/>
            <person name="Huang J."/>
            <person name="Zhang X."/>
            <person name="Sun H."/>
            <person name="Wang H."/>
        </authorList>
    </citation>
    <scope>NUCLEOTIDE SEQUENCE [LARGE SCALE GENOMIC DNA]</scope>
    <source>
        <strain evidence="10">TB1705</strain>
        <tissue evidence="10">Leaf</tissue>
    </source>
</reference>
<keyword evidence="6 7" id="KW-0539">Nucleus</keyword>
<dbReference type="AlphaFoldDB" id="A0A7J7N042"/>
<dbReference type="Pfam" id="PF06217">
    <property type="entry name" value="GAGA_bind"/>
    <property type="match status" value="1"/>
</dbReference>
<keyword evidence="11" id="KW-1185">Reference proteome</keyword>
<accession>A0A7J7N042</accession>
<comment type="function">
    <text evidence="7">Transcriptional regulator that specifically binds to GA-rich elements (GAGA-repeats) present in regulatory sequences of genes involved in developmental processes.</text>
</comment>
<evidence type="ECO:0000313" key="11">
    <source>
        <dbReference type="Proteomes" id="UP000541444"/>
    </source>
</evidence>
<dbReference type="GO" id="GO:0003700">
    <property type="term" value="F:DNA-binding transcription factor activity"/>
    <property type="evidence" value="ECO:0007669"/>
    <property type="project" value="UniProtKB-UniRule"/>
</dbReference>
<dbReference type="GO" id="GO:0005634">
    <property type="term" value="C:nucleus"/>
    <property type="evidence" value="ECO:0007669"/>
    <property type="project" value="UniProtKB-SubCell"/>
</dbReference>
<evidence type="ECO:0000256" key="5">
    <source>
        <dbReference type="ARBA" id="ARBA00023163"/>
    </source>
</evidence>
<dbReference type="GO" id="GO:0003677">
    <property type="term" value="F:DNA binding"/>
    <property type="evidence" value="ECO:0007669"/>
    <property type="project" value="UniProtKB-KW"/>
</dbReference>
<keyword evidence="4 7" id="KW-0238">DNA-binding</keyword>
<keyword evidence="5 7" id="KW-0804">Transcription</keyword>
<evidence type="ECO:0000256" key="1">
    <source>
        <dbReference type="ARBA" id="ARBA00004123"/>
    </source>
</evidence>